<evidence type="ECO:0000313" key="2">
    <source>
        <dbReference type="EMBL" id="GAK61723.1"/>
    </source>
</evidence>
<dbReference type="PROSITE" id="PS50910">
    <property type="entry name" value="HEPN"/>
    <property type="match status" value="1"/>
</dbReference>
<evidence type="ECO:0000313" key="3">
    <source>
        <dbReference type="Proteomes" id="UP000030661"/>
    </source>
</evidence>
<sequence length="148" mass="17313">MNSACHQIDPPENTQLDIKQITQYWEVEAQEALQVADHLFEKQDFSYALFFGHLAIEKLLKALYVHQHRTHAPLLHNLHRLATLAQIELTTPRSDALILITSFNIQARYPDEQRTFRAKCTREYTEQQLKTIKEIFIWLKSQLPSATV</sequence>
<evidence type="ECO:0000259" key="1">
    <source>
        <dbReference type="PROSITE" id="PS50910"/>
    </source>
</evidence>
<dbReference type="AlphaFoldDB" id="A0A081CAW8"/>
<dbReference type="SUPFAM" id="SSF81593">
    <property type="entry name" value="Nucleotidyltransferase substrate binding subunit/domain"/>
    <property type="match status" value="1"/>
</dbReference>
<keyword evidence="3" id="KW-1185">Reference proteome</keyword>
<gene>
    <name evidence="2" type="ORF">U27_02552</name>
</gene>
<feature type="domain" description="HEPN" evidence="1">
    <location>
        <begin position="26"/>
        <end position="135"/>
    </location>
</feature>
<dbReference type="SMART" id="SM00748">
    <property type="entry name" value="HEPN"/>
    <property type="match status" value="1"/>
</dbReference>
<dbReference type="HOGENOM" id="CLU_123170_3_0_0"/>
<dbReference type="eggNOG" id="COG2250">
    <property type="taxonomic scope" value="Bacteria"/>
</dbReference>
<protein>
    <submittedName>
        <fullName evidence="2">HEPN domain protein</fullName>
    </submittedName>
</protein>
<dbReference type="Proteomes" id="UP000030661">
    <property type="component" value="Unassembled WGS sequence"/>
</dbReference>
<dbReference type="EMBL" id="DF820482">
    <property type="protein sequence ID" value="GAK61723.1"/>
    <property type="molecule type" value="Genomic_DNA"/>
</dbReference>
<dbReference type="InterPro" id="IPR007842">
    <property type="entry name" value="HEPN_dom"/>
</dbReference>
<name>A0A081CAW8_VECG1</name>
<proteinExistence type="predicted"/>
<reference evidence="2" key="1">
    <citation type="journal article" date="2015" name="PeerJ">
        <title>First genomic representation of candidate bacterial phylum KSB3 points to enhanced environmental sensing as a trigger of wastewater bulking.</title>
        <authorList>
            <person name="Sekiguchi Y."/>
            <person name="Ohashi A."/>
            <person name="Parks D.H."/>
            <person name="Yamauchi T."/>
            <person name="Tyson G.W."/>
            <person name="Hugenholtz P."/>
        </authorList>
    </citation>
    <scope>NUCLEOTIDE SEQUENCE [LARGE SCALE GENOMIC DNA]</scope>
</reference>
<dbReference type="Pfam" id="PF05168">
    <property type="entry name" value="HEPN"/>
    <property type="match status" value="1"/>
</dbReference>
<organism evidence="2">
    <name type="scientific">Vecturithrix granuli</name>
    <dbReference type="NCBI Taxonomy" id="1499967"/>
    <lineage>
        <taxon>Bacteria</taxon>
        <taxon>Candidatus Moduliflexota</taxon>
        <taxon>Candidatus Vecturitrichia</taxon>
        <taxon>Candidatus Vecturitrichales</taxon>
        <taxon>Candidatus Vecturitrichaceae</taxon>
        <taxon>Candidatus Vecturithrix</taxon>
    </lineage>
</organism>
<dbReference type="Gene3D" id="1.20.120.330">
    <property type="entry name" value="Nucleotidyltransferases domain 2"/>
    <property type="match status" value="1"/>
</dbReference>
<dbReference type="STRING" id="1499967.U27_02552"/>
<accession>A0A081CAW8</accession>